<proteinExistence type="predicted"/>
<dbReference type="Pfam" id="PF14266">
    <property type="entry name" value="YceG_bac"/>
    <property type="match status" value="2"/>
</dbReference>
<feature type="domain" description="Putative component of 'biosynthetic module'" evidence="1">
    <location>
        <begin position="20"/>
        <end position="248"/>
    </location>
</feature>
<protein>
    <recommendedName>
        <fullName evidence="1">Putative component of 'biosynthetic module' domain-containing protein</fullName>
    </recommendedName>
</protein>
<feature type="domain" description="Putative component of 'biosynthetic module'" evidence="1">
    <location>
        <begin position="273"/>
        <end position="498"/>
    </location>
</feature>
<name>A0A252CGH4_9LACT</name>
<gene>
    <name evidence="2" type="ORF">BZZ03_00310</name>
</gene>
<evidence type="ECO:0000313" key="3">
    <source>
        <dbReference type="Proteomes" id="UP000194606"/>
    </source>
</evidence>
<comment type="caution">
    <text evidence="2">The sequence shown here is derived from an EMBL/GenBank/DDBJ whole genome shotgun (WGS) entry which is preliminary data.</text>
</comment>
<reference evidence="2 3" key="1">
    <citation type="submission" date="2017-02" db="EMBL/GenBank/DDBJ databases">
        <authorList>
            <person name="Peterson S.W."/>
        </authorList>
    </citation>
    <scope>NUCLEOTIDE SEQUENCE [LARGE SCALE GENOMIC DNA]</scope>
    <source>
        <strain evidence="2">159469</strain>
    </source>
</reference>
<organism evidence="2 3">
    <name type="scientific">Lactococcus petauri</name>
    <dbReference type="NCBI Taxonomy" id="1940789"/>
    <lineage>
        <taxon>Bacteria</taxon>
        <taxon>Bacillati</taxon>
        <taxon>Bacillota</taxon>
        <taxon>Bacilli</taxon>
        <taxon>Lactobacillales</taxon>
        <taxon>Streptococcaceae</taxon>
        <taxon>Lactococcus</taxon>
    </lineage>
</organism>
<dbReference type="AlphaFoldDB" id="A0A252CGH4"/>
<dbReference type="Proteomes" id="UP000194606">
    <property type="component" value="Unassembled WGS sequence"/>
</dbReference>
<accession>A0A252CGH4</accession>
<dbReference type="EMBL" id="MUIZ01000001">
    <property type="protein sequence ID" value="OUK05646.1"/>
    <property type="molecule type" value="Genomic_DNA"/>
</dbReference>
<evidence type="ECO:0000259" key="1">
    <source>
        <dbReference type="Pfam" id="PF14266"/>
    </source>
</evidence>
<dbReference type="InterPro" id="IPR025647">
    <property type="entry name" value="YceG_bac"/>
</dbReference>
<sequence length="528" mass="61621">MSLEKVKELLLKPDELFKPKIENNIEKFGQLVLQVQGIPEDKNTYINLIYDLGHSDKFLLLEEPLEKAIENQNFQNLQRIYSLWQEKPTLSMNRIAAFMQGFNLLPKAYYSESWLIHCYLQWLEKLNEKRTQAGKVKIDHQFQRIFTDCVKWSFTYLQEELMKERSKWRILFWYKTTPLTDSHIWFIELAQILGFSLLYIDITQEYLSPEMLSLNLPLSSDPLPFPTEKKAIVSTVAKEASVEFEGLMNQESSLFFKPFQYKNAKIQTVRLQTTYDELKIIGNSEAYLRPAFRATSQEVTLPVLFCKVNGVLDNEGEYWAQIQSLKGSLENVQFIQEFPICKAQAESSENRILARDYAMHGLFMASEDFVPEALLSQPDWPYNKLPRGTQLALAERIISFCISPPVRLKYKEKVEVLQAHIYEVLLHLPKAWVEVFQTTDYPRAVPKILAFVDSAEDELSREDAILLSFMSSIGFDIVIYNPLGQNDIESYIEDDLIDIHWLDQLKSVSQEEMNIHLTKKKIKFLNFI</sequence>
<evidence type="ECO:0000313" key="2">
    <source>
        <dbReference type="EMBL" id="OUK05646.1"/>
    </source>
</evidence>